<dbReference type="InterPro" id="IPR002347">
    <property type="entry name" value="SDR_fam"/>
</dbReference>
<dbReference type="PRINTS" id="PR00081">
    <property type="entry name" value="GDHRDH"/>
</dbReference>
<gene>
    <name evidence="3" type="ORF">F4554_002410</name>
</gene>
<dbReference type="GO" id="GO:0030497">
    <property type="term" value="P:fatty acid elongation"/>
    <property type="evidence" value="ECO:0007669"/>
    <property type="project" value="TreeGrafter"/>
</dbReference>
<dbReference type="GO" id="GO:0016616">
    <property type="term" value="F:oxidoreductase activity, acting on the CH-OH group of donors, NAD or NADP as acceptor"/>
    <property type="evidence" value="ECO:0007669"/>
    <property type="project" value="TreeGrafter"/>
</dbReference>
<keyword evidence="4" id="KW-1185">Reference proteome</keyword>
<evidence type="ECO:0000313" key="3">
    <source>
        <dbReference type="EMBL" id="NYH89772.1"/>
    </source>
</evidence>
<dbReference type="PANTHER" id="PTHR42760:SF40">
    <property type="entry name" value="3-OXOACYL-[ACYL-CARRIER-PROTEIN] REDUCTASE, CHLOROPLASTIC"/>
    <property type="match status" value="1"/>
</dbReference>
<dbReference type="SUPFAM" id="SSF51735">
    <property type="entry name" value="NAD(P)-binding Rossmann-fold domains"/>
    <property type="match status" value="1"/>
</dbReference>
<dbReference type="RefSeq" id="WP_337795983.1">
    <property type="nucleotide sequence ID" value="NZ_BAAARR010000010.1"/>
</dbReference>
<organism evidence="3 4">
    <name type="scientific">Actinopolymorpha rutila</name>
    <dbReference type="NCBI Taxonomy" id="446787"/>
    <lineage>
        <taxon>Bacteria</taxon>
        <taxon>Bacillati</taxon>
        <taxon>Actinomycetota</taxon>
        <taxon>Actinomycetes</taxon>
        <taxon>Propionibacteriales</taxon>
        <taxon>Actinopolymorphaceae</taxon>
        <taxon>Actinopolymorpha</taxon>
    </lineage>
</organism>
<comment type="caution">
    <text evidence="3">The sequence shown here is derived from an EMBL/GenBank/DDBJ whole genome shotgun (WGS) entry which is preliminary data.</text>
</comment>
<name>A0A852ZDE0_9ACTN</name>
<evidence type="ECO:0000256" key="2">
    <source>
        <dbReference type="ARBA" id="ARBA00023002"/>
    </source>
</evidence>
<sequence>MSIEGALDPVADSAVPHAGRSVVVVGGGGGIGGAVARRFAALGARVAVADVARSDVRPNGADGADGPDAIAEYAAVDVTRPDELADFLSGLERLDVLVNSAGIIRRREEFRMEVFERVLDVNLTGTMRACVAARPLLAKSAGCVVNVASMLSYFGGPLVPAYTASKGGIVALTRSLAVAFAEDGIRVNAVAPGWISTELTTALREDPDAERRILDRTPLRRWGTPDDVAGVVEFLASPAAGFMTGAVVPVDGGYLVA</sequence>
<evidence type="ECO:0000313" key="4">
    <source>
        <dbReference type="Proteomes" id="UP000579605"/>
    </source>
</evidence>
<evidence type="ECO:0000256" key="1">
    <source>
        <dbReference type="ARBA" id="ARBA00006484"/>
    </source>
</evidence>
<dbReference type="InterPro" id="IPR036291">
    <property type="entry name" value="NAD(P)-bd_dom_sf"/>
</dbReference>
<dbReference type="Gene3D" id="3.40.50.720">
    <property type="entry name" value="NAD(P)-binding Rossmann-like Domain"/>
    <property type="match status" value="1"/>
</dbReference>
<dbReference type="AlphaFoldDB" id="A0A852ZDE0"/>
<dbReference type="PROSITE" id="PS00061">
    <property type="entry name" value="ADH_SHORT"/>
    <property type="match status" value="1"/>
</dbReference>
<keyword evidence="2" id="KW-0560">Oxidoreductase</keyword>
<dbReference type="InterPro" id="IPR020904">
    <property type="entry name" value="Sc_DH/Rdtase_CS"/>
</dbReference>
<dbReference type="Proteomes" id="UP000579605">
    <property type="component" value="Unassembled WGS sequence"/>
</dbReference>
<accession>A0A852ZDE0</accession>
<dbReference type="FunFam" id="3.40.50.720:FF:000084">
    <property type="entry name" value="Short-chain dehydrogenase reductase"/>
    <property type="match status" value="1"/>
</dbReference>
<dbReference type="Pfam" id="PF13561">
    <property type="entry name" value="adh_short_C2"/>
    <property type="match status" value="1"/>
</dbReference>
<dbReference type="EMBL" id="JACBZH010000001">
    <property type="protein sequence ID" value="NYH89772.1"/>
    <property type="molecule type" value="Genomic_DNA"/>
</dbReference>
<reference evidence="3 4" key="1">
    <citation type="submission" date="2020-07" db="EMBL/GenBank/DDBJ databases">
        <title>Sequencing the genomes of 1000 actinobacteria strains.</title>
        <authorList>
            <person name="Klenk H.-P."/>
        </authorList>
    </citation>
    <scope>NUCLEOTIDE SEQUENCE [LARGE SCALE GENOMIC DNA]</scope>
    <source>
        <strain evidence="3 4">DSM 18448</strain>
    </source>
</reference>
<dbReference type="PRINTS" id="PR00080">
    <property type="entry name" value="SDRFAMILY"/>
</dbReference>
<dbReference type="PANTHER" id="PTHR42760">
    <property type="entry name" value="SHORT-CHAIN DEHYDROGENASES/REDUCTASES FAMILY MEMBER"/>
    <property type="match status" value="1"/>
</dbReference>
<protein>
    <submittedName>
        <fullName evidence="3">NAD(P)-dependent dehydrogenase (Short-subunit alcohol dehydrogenase family)</fullName>
    </submittedName>
</protein>
<comment type="similarity">
    <text evidence="1">Belongs to the short-chain dehydrogenases/reductases (SDR) family.</text>
</comment>
<proteinExistence type="inferred from homology"/>